<gene>
    <name evidence="1" type="ORF">ZYGR_0I06110</name>
</gene>
<protein>
    <submittedName>
        <fullName evidence="1">Uncharacterized protein</fullName>
    </submittedName>
</protein>
<proteinExistence type="predicted"/>
<comment type="caution">
    <text evidence="1">The sequence shown here is derived from an EMBL/GenBank/DDBJ whole genome shotgun (WGS) entry which is preliminary data.</text>
</comment>
<reference evidence="1 2" key="1">
    <citation type="submission" date="2016-08" db="EMBL/GenBank/DDBJ databases">
        <title>Draft genome sequence of allopolyploid Zygosaccharomyces rouxii.</title>
        <authorList>
            <person name="Watanabe J."/>
            <person name="Uehara K."/>
            <person name="Mogi Y."/>
            <person name="Tsukioka Y."/>
        </authorList>
    </citation>
    <scope>NUCLEOTIDE SEQUENCE [LARGE SCALE GENOMIC DNA]</scope>
    <source>
        <strain evidence="1 2">NBRC 110957</strain>
    </source>
</reference>
<dbReference type="Proteomes" id="UP000187013">
    <property type="component" value="Unassembled WGS sequence"/>
</dbReference>
<evidence type="ECO:0000313" key="2">
    <source>
        <dbReference type="Proteomes" id="UP000187013"/>
    </source>
</evidence>
<evidence type="ECO:0000313" key="1">
    <source>
        <dbReference type="EMBL" id="GAV48314.1"/>
    </source>
</evidence>
<dbReference type="AlphaFoldDB" id="A0A1Q2ZY34"/>
<accession>A0A1Q2ZY34</accession>
<organism evidence="1 2">
    <name type="scientific">Zygosaccharomyces rouxii</name>
    <dbReference type="NCBI Taxonomy" id="4956"/>
    <lineage>
        <taxon>Eukaryota</taxon>
        <taxon>Fungi</taxon>
        <taxon>Dikarya</taxon>
        <taxon>Ascomycota</taxon>
        <taxon>Saccharomycotina</taxon>
        <taxon>Saccharomycetes</taxon>
        <taxon>Saccharomycetales</taxon>
        <taxon>Saccharomycetaceae</taxon>
        <taxon>Zygosaccharomyces</taxon>
    </lineage>
</organism>
<dbReference type="EMBL" id="BDGX01000009">
    <property type="protein sequence ID" value="GAV48314.1"/>
    <property type="molecule type" value="Genomic_DNA"/>
</dbReference>
<sequence length="69" mass="8029">MFPRLCEIFENIVCIPNFITVPYYHSLNNATFAEVLLVLSQDRKPFTAIVIRSKDFSTCRLVCQQKMSQ</sequence>
<name>A0A1Q2ZY34_ZYGRO</name>